<dbReference type="Proteomes" id="UP000094068">
    <property type="component" value="Unassembled WGS sequence"/>
</dbReference>
<dbReference type="EMBL" id="MIJZ01000012">
    <property type="protein sequence ID" value="OEG12118.1"/>
    <property type="molecule type" value="Genomic_DNA"/>
</dbReference>
<evidence type="ECO:0000259" key="7">
    <source>
        <dbReference type="PROSITE" id="PS51900"/>
    </source>
</evidence>
<dbReference type="AlphaFoldDB" id="A0A1E5GHD2"/>
<dbReference type="InterPro" id="IPR044068">
    <property type="entry name" value="CB"/>
</dbReference>
<evidence type="ECO:0000313" key="9">
    <source>
        <dbReference type="Proteomes" id="UP000094068"/>
    </source>
</evidence>
<dbReference type="Pfam" id="PF14659">
    <property type="entry name" value="Phage_int_SAM_3"/>
    <property type="match status" value="1"/>
</dbReference>
<dbReference type="Gene3D" id="1.10.150.130">
    <property type="match status" value="1"/>
</dbReference>
<dbReference type="InterPro" id="IPR011010">
    <property type="entry name" value="DNA_brk_join_enz"/>
</dbReference>
<dbReference type="InterPro" id="IPR002104">
    <property type="entry name" value="Integrase_catalytic"/>
</dbReference>
<dbReference type="InterPro" id="IPR004107">
    <property type="entry name" value="Integrase_SAM-like_N"/>
</dbReference>
<feature type="domain" description="Tyr recombinase" evidence="6">
    <location>
        <begin position="163"/>
        <end position="361"/>
    </location>
</feature>
<comment type="similarity">
    <text evidence="1">Belongs to the 'phage' integrase family.</text>
</comment>
<organism evidence="8 9">
    <name type="scientific">Enterococcus ureasiticus</name>
    <dbReference type="NCBI Taxonomy" id="903984"/>
    <lineage>
        <taxon>Bacteria</taxon>
        <taxon>Bacillati</taxon>
        <taxon>Bacillota</taxon>
        <taxon>Bacilli</taxon>
        <taxon>Lactobacillales</taxon>
        <taxon>Enterococcaceae</taxon>
        <taxon>Enterococcus</taxon>
    </lineage>
</organism>
<dbReference type="PROSITE" id="PS51900">
    <property type="entry name" value="CB"/>
    <property type="match status" value="1"/>
</dbReference>
<comment type="caution">
    <text evidence="8">The sequence shown here is derived from an EMBL/GenBank/DDBJ whole genome shotgun (WGS) entry which is preliminary data.</text>
</comment>
<dbReference type="GO" id="GO:0003677">
    <property type="term" value="F:DNA binding"/>
    <property type="evidence" value="ECO:0007669"/>
    <property type="project" value="UniProtKB-UniRule"/>
</dbReference>
<dbReference type="OrthoDB" id="2285763at2"/>
<evidence type="ECO:0000256" key="1">
    <source>
        <dbReference type="ARBA" id="ARBA00008857"/>
    </source>
</evidence>
<dbReference type="GO" id="GO:0015074">
    <property type="term" value="P:DNA integration"/>
    <property type="evidence" value="ECO:0007669"/>
    <property type="project" value="UniProtKB-KW"/>
</dbReference>
<evidence type="ECO:0000256" key="4">
    <source>
        <dbReference type="ARBA" id="ARBA00023172"/>
    </source>
</evidence>
<dbReference type="InterPro" id="IPR010998">
    <property type="entry name" value="Integrase_recombinase_N"/>
</dbReference>
<reference evidence="9" key="1">
    <citation type="submission" date="2016-09" db="EMBL/GenBank/DDBJ databases">
        <authorList>
            <person name="Gulvik C.A."/>
        </authorList>
    </citation>
    <scope>NUCLEOTIDE SEQUENCE [LARGE SCALE GENOMIC DNA]</scope>
    <source>
        <strain evidence="9">DSM 23328</strain>
    </source>
</reference>
<dbReference type="RefSeq" id="WP_069645949.1">
    <property type="nucleotide sequence ID" value="NZ_MIJZ01000012.1"/>
</dbReference>
<accession>A0A1E5GHD2</accession>
<evidence type="ECO:0000313" key="8">
    <source>
        <dbReference type="EMBL" id="OEG12118.1"/>
    </source>
</evidence>
<dbReference type="PANTHER" id="PTHR30349">
    <property type="entry name" value="PHAGE INTEGRASE-RELATED"/>
    <property type="match status" value="1"/>
</dbReference>
<feature type="domain" description="Core-binding (CB)" evidence="7">
    <location>
        <begin position="66"/>
        <end position="149"/>
    </location>
</feature>
<keyword evidence="4" id="KW-0233">DNA recombination</keyword>
<evidence type="ECO:0000256" key="3">
    <source>
        <dbReference type="ARBA" id="ARBA00023125"/>
    </source>
</evidence>
<name>A0A1E5GHD2_9ENTE</name>
<gene>
    <name evidence="8" type="ORF">BCR21_07730</name>
</gene>
<dbReference type="PANTHER" id="PTHR30349:SF64">
    <property type="entry name" value="PROPHAGE INTEGRASE INTD-RELATED"/>
    <property type="match status" value="1"/>
</dbReference>
<sequence>MVKKGENIYKRKDGRWEGRFTKNRTTKGRIIYGYVYGKCYSEVKEKLSVKKAQYIFSSQQESNYSGTVEEWITYWLEKSIKESIKMSTYSNYRGKIEKHIIPHLGNIPLKKLKREDIETFIRHLASIQLSNSTIQNIVNLLKSAIKEAIRMEKIYHNPCKNVLLPSAQKASVQALPINNQRKLERAALQEEESSAIIIALYTGMRIGEISGLRWTDIEWNKNIIYVRRTISRIPSTTHVGKTELVIDLPKTKTSIRAIPLSKNLKKYLQIKRENATGSYIVNCKGTFTEPRIISYRFKKVLKNAGIAPISFHSLRHSFATRCIEKGVDIATLSKILGHASVKMTLDTYADSMWETRKSALNVLDKNLII</sequence>
<dbReference type="CDD" id="cd01189">
    <property type="entry name" value="INT_ICEBs1_C_like"/>
    <property type="match status" value="1"/>
</dbReference>
<evidence type="ECO:0000256" key="5">
    <source>
        <dbReference type="PROSITE-ProRule" id="PRU01248"/>
    </source>
</evidence>
<evidence type="ECO:0008006" key="10">
    <source>
        <dbReference type="Google" id="ProtNLM"/>
    </source>
</evidence>
<dbReference type="InterPro" id="IPR013762">
    <property type="entry name" value="Integrase-like_cat_sf"/>
</dbReference>
<dbReference type="PROSITE" id="PS51898">
    <property type="entry name" value="TYR_RECOMBINASE"/>
    <property type="match status" value="1"/>
</dbReference>
<dbReference type="Gene3D" id="1.10.443.10">
    <property type="entry name" value="Intergrase catalytic core"/>
    <property type="match status" value="1"/>
</dbReference>
<keyword evidence="9" id="KW-1185">Reference proteome</keyword>
<evidence type="ECO:0000259" key="6">
    <source>
        <dbReference type="PROSITE" id="PS51898"/>
    </source>
</evidence>
<keyword evidence="2" id="KW-0229">DNA integration</keyword>
<dbReference type="GO" id="GO:0006310">
    <property type="term" value="P:DNA recombination"/>
    <property type="evidence" value="ECO:0007669"/>
    <property type="project" value="UniProtKB-KW"/>
</dbReference>
<dbReference type="Pfam" id="PF00589">
    <property type="entry name" value="Phage_integrase"/>
    <property type="match status" value="1"/>
</dbReference>
<dbReference type="SUPFAM" id="SSF56349">
    <property type="entry name" value="DNA breaking-rejoining enzymes"/>
    <property type="match status" value="1"/>
</dbReference>
<keyword evidence="3 5" id="KW-0238">DNA-binding</keyword>
<protein>
    <recommendedName>
        <fullName evidence="10">Integrase</fullName>
    </recommendedName>
</protein>
<evidence type="ECO:0000256" key="2">
    <source>
        <dbReference type="ARBA" id="ARBA00022908"/>
    </source>
</evidence>
<proteinExistence type="inferred from homology"/>
<dbReference type="InterPro" id="IPR050090">
    <property type="entry name" value="Tyrosine_recombinase_XerCD"/>
</dbReference>
<dbReference type="STRING" id="903984.BCR21_07730"/>